<name>A0A9P1M5Z4_9PEZI</name>
<dbReference type="PANTHER" id="PTHR11851">
    <property type="entry name" value="METALLOPROTEASE"/>
    <property type="match status" value="1"/>
</dbReference>
<dbReference type="Pfam" id="PF00675">
    <property type="entry name" value="Peptidase_M16"/>
    <property type="match status" value="1"/>
</dbReference>
<dbReference type="GO" id="GO:0005743">
    <property type="term" value="C:mitochondrial inner membrane"/>
    <property type="evidence" value="ECO:0007669"/>
    <property type="project" value="UniProtKB-SubCell"/>
</dbReference>
<keyword evidence="8" id="KW-0472">Membrane</keyword>
<feature type="domain" description="Peptidase M16 N-terminal" evidence="12">
    <location>
        <begin position="46"/>
        <end position="174"/>
    </location>
</feature>
<keyword evidence="7" id="KW-0496">Mitochondrion</keyword>
<evidence type="ECO:0000313" key="14">
    <source>
        <dbReference type="Proteomes" id="UP000838763"/>
    </source>
</evidence>
<dbReference type="InterPro" id="IPR050361">
    <property type="entry name" value="MPP/UQCRC_Complex"/>
</dbReference>
<keyword evidence="3" id="KW-0679">Respiratory chain</keyword>
<comment type="caution">
    <text evidence="13">The sequence shown here is derived from an EMBL/GenBank/DDBJ whole genome shotgun (WGS) entry which is preliminary data.</text>
</comment>
<reference evidence="13" key="1">
    <citation type="submission" date="2022-11" db="EMBL/GenBank/DDBJ databases">
        <authorList>
            <person name="Scott C."/>
            <person name="Bruce N."/>
        </authorList>
    </citation>
    <scope>NUCLEOTIDE SEQUENCE</scope>
</reference>
<evidence type="ECO:0000256" key="2">
    <source>
        <dbReference type="ARBA" id="ARBA00022448"/>
    </source>
</evidence>
<comment type="similarity">
    <text evidence="9">Belongs to the peptidase M16 family. UQCRC2/QCR2 subfamily.</text>
</comment>
<evidence type="ECO:0000259" key="12">
    <source>
        <dbReference type="Pfam" id="PF00675"/>
    </source>
</evidence>
<evidence type="ECO:0000256" key="4">
    <source>
        <dbReference type="ARBA" id="ARBA00022792"/>
    </source>
</evidence>
<evidence type="ECO:0000256" key="11">
    <source>
        <dbReference type="ARBA" id="ARBA00041372"/>
    </source>
</evidence>
<dbReference type="InterPro" id="IPR011765">
    <property type="entry name" value="Pept_M16_N"/>
</dbReference>
<sequence length="412" mass="42691">MISRSSVARLALGATRSARPFQARGFAAAASGSSSFETYDAAGIKVASRDAHGQLAKLAVVIKAGTRYQSVPGLTAGLEGFAFKNTTKRSALRITRESELLGGQLNAYHTREALVLETAFLREDLPYFAELLAEVLTQTRYTTHEFHEEVGLAIHLKQLKIASNPAAISLDAAHAVYAKPNIALAADGASQGAVAQWASKFFNEVPSSSQSPKANATTYYGGEQRIDSKVGNAITIAFPASGPEASVLASLLGGQSSIKWSPGFSLLSKISASTGATASSQSFAYSDAGLLTISLSGSTASVAQAAQEAVKALQSVAAGSVGKDEITKAIANARFDALEKTQSSKESIISVGSALVHGTQAVQAADLVKSYSSVTPAKLQQVAKTLLEGKASVATVGDLHALPYAQDLGLKV</sequence>
<keyword evidence="14" id="KW-1185">Reference proteome</keyword>
<proteinExistence type="inferred from homology"/>
<keyword evidence="6" id="KW-0249">Electron transport</keyword>
<dbReference type="Proteomes" id="UP000838763">
    <property type="component" value="Unassembled WGS sequence"/>
</dbReference>
<comment type="subcellular location">
    <subcellularLocation>
        <location evidence="1">Mitochondrion inner membrane</location>
        <topology evidence="1">Peripheral membrane protein</topology>
        <orientation evidence="1">Matrix side</orientation>
    </subcellularLocation>
</comment>
<dbReference type="SUPFAM" id="SSF63411">
    <property type="entry name" value="LuxS/MPP-like metallohydrolase"/>
    <property type="match status" value="2"/>
</dbReference>
<dbReference type="AlphaFoldDB" id="A0A9P1M5Z4"/>
<evidence type="ECO:0000256" key="1">
    <source>
        <dbReference type="ARBA" id="ARBA00004443"/>
    </source>
</evidence>
<keyword evidence="5" id="KW-0809">Transit peptide</keyword>
<dbReference type="PANTHER" id="PTHR11851:SF209">
    <property type="entry name" value="CYTOCHROME B-C1 COMPLEX SUBUNIT 2, MITOCHONDRIAL"/>
    <property type="match status" value="1"/>
</dbReference>
<evidence type="ECO:0000256" key="3">
    <source>
        <dbReference type="ARBA" id="ARBA00022660"/>
    </source>
</evidence>
<evidence type="ECO:0000256" key="5">
    <source>
        <dbReference type="ARBA" id="ARBA00022946"/>
    </source>
</evidence>
<evidence type="ECO:0000256" key="7">
    <source>
        <dbReference type="ARBA" id="ARBA00023128"/>
    </source>
</evidence>
<dbReference type="Gene3D" id="3.30.830.10">
    <property type="entry name" value="Metalloenzyme, LuxS/M16 peptidase-like"/>
    <property type="match status" value="2"/>
</dbReference>
<protein>
    <recommendedName>
        <fullName evidence="10">Cytochrome b-c1 complex subunit 2, mitochondrial</fullName>
    </recommendedName>
    <alternativeName>
        <fullName evidence="11">Core protein II</fullName>
    </alternativeName>
</protein>
<evidence type="ECO:0000256" key="6">
    <source>
        <dbReference type="ARBA" id="ARBA00022982"/>
    </source>
</evidence>
<dbReference type="GO" id="GO:0046872">
    <property type="term" value="F:metal ion binding"/>
    <property type="evidence" value="ECO:0007669"/>
    <property type="project" value="InterPro"/>
</dbReference>
<dbReference type="EMBL" id="CALLCH030000002">
    <property type="protein sequence ID" value="CAI4211538.1"/>
    <property type="molecule type" value="Genomic_DNA"/>
</dbReference>
<dbReference type="InterPro" id="IPR011249">
    <property type="entry name" value="Metalloenz_LuxS/M16"/>
</dbReference>
<evidence type="ECO:0000256" key="10">
    <source>
        <dbReference type="ARBA" id="ARBA00040751"/>
    </source>
</evidence>
<evidence type="ECO:0000256" key="9">
    <source>
        <dbReference type="ARBA" id="ARBA00038146"/>
    </source>
</evidence>
<dbReference type="OrthoDB" id="6369905at2759"/>
<evidence type="ECO:0000313" key="13">
    <source>
        <dbReference type="EMBL" id="CAI4211538.1"/>
    </source>
</evidence>
<gene>
    <name evidence="13" type="ORF">PPNO1_LOCUS1320</name>
</gene>
<accession>A0A9P1M5Z4</accession>
<keyword evidence="4" id="KW-0999">Mitochondrion inner membrane</keyword>
<evidence type="ECO:0000256" key="8">
    <source>
        <dbReference type="ARBA" id="ARBA00023136"/>
    </source>
</evidence>
<keyword evidence="2" id="KW-0813">Transport</keyword>
<organism evidence="13 14">
    <name type="scientific">Parascedosporium putredinis</name>
    <dbReference type="NCBI Taxonomy" id="1442378"/>
    <lineage>
        <taxon>Eukaryota</taxon>
        <taxon>Fungi</taxon>
        <taxon>Dikarya</taxon>
        <taxon>Ascomycota</taxon>
        <taxon>Pezizomycotina</taxon>
        <taxon>Sordariomycetes</taxon>
        <taxon>Hypocreomycetidae</taxon>
        <taxon>Microascales</taxon>
        <taxon>Microascaceae</taxon>
        <taxon>Parascedosporium</taxon>
    </lineage>
</organism>